<proteinExistence type="predicted"/>
<reference evidence="1 2" key="1">
    <citation type="journal article" date="2021" name="BMC Genomics">
        <title>Datura genome reveals duplications of psychoactive alkaloid biosynthetic genes and high mutation rate following tissue culture.</title>
        <authorList>
            <person name="Rajewski A."/>
            <person name="Carter-House D."/>
            <person name="Stajich J."/>
            <person name="Litt A."/>
        </authorList>
    </citation>
    <scope>NUCLEOTIDE SEQUENCE [LARGE SCALE GENOMIC DNA]</scope>
    <source>
        <strain evidence="1">AR-01</strain>
    </source>
</reference>
<organism evidence="1 2">
    <name type="scientific">Datura stramonium</name>
    <name type="common">Jimsonweed</name>
    <name type="synonym">Common thornapple</name>
    <dbReference type="NCBI Taxonomy" id="4076"/>
    <lineage>
        <taxon>Eukaryota</taxon>
        <taxon>Viridiplantae</taxon>
        <taxon>Streptophyta</taxon>
        <taxon>Embryophyta</taxon>
        <taxon>Tracheophyta</taxon>
        <taxon>Spermatophyta</taxon>
        <taxon>Magnoliopsida</taxon>
        <taxon>eudicotyledons</taxon>
        <taxon>Gunneridae</taxon>
        <taxon>Pentapetalae</taxon>
        <taxon>asterids</taxon>
        <taxon>lamiids</taxon>
        <taxon>Solanales</taxon>
        <taxon>Solanaceae</taxon>
        <taxon>Solanoideae</taxon>
        <taxon>Datureae</taxon>
        <taxon>Datura</taxon>
    </lineage>
</organism>
<protein>
    <submittedName>
        <fullName evidence="1">Uncharacterized protein</fullName>
    </submittedName>
</protein>
<evidence type="ECO:0000313" key="1">
    <source>
        <dbReference type="EMBL" id="MCD9641974.1"/>
    </source>
</evidence>
<gene>
    <name evidence="1" type="ORF">HAX54_028535</name>
</gene>
<name>A0ABS8V5I0_DATST</name>
<accession>A0ABS8V5I0</accession>
<comment type="caution">
    <text evidence="1">The sequence shown here is derived from an EMBL/GenBank/DDBJ whole genome shotgun (WGS) entry which is preliminary data.</text>
</comment>
<dbReference type="Proteomes" id="UP000823775">
    <property type="component" value="Unassembled WGS sequence"/>
</dbReference>
<evidence type="ECO:0000313" key="2">
    <source>
        <dbReference type="Proteomes" id="UP000823775"/>
    </source>
</evidence>
<keyword evidence="2" id="KW-1185">Reference proteome</keyword>
<sequence length="157" mass="18143">MTLNFKRYLKLQVIFWWNIMIIRICTMRSDNTLTPDRDLVIAAIMDKSRVTFASCWPLSLGRGHCKQLLHCRAHALSKPCSIEQEFPYYGERTSISRKSVWYISPRCEMRPHSILLHLGVPVPVGGEIDNDRVDPEIPQSIAMPPYQLLLRQPTLPP</sequence>
<dbReference type="EMBL" id="JACEIK010003507">
    <property type="protein sequence ID" value="MCD9641974.1"/>
    <property type="molecule type" value="Genomic_DNA"/>
</dbReference>